<dbReference type="Gene3D" id="1.50.10.20">
    <property type="match status" value="1"/>
</dbReference>
<dbReference type="AlphaFoldDB" id="A0A8J8JUZ8"/>
<dbReference type="PIRSF" id="PIRSF006402">
    <property type="entry name" value="UCP006402_thioredoxin"/>
    <property type="match status" value="1"/>
</dbReference>
<dbReference type="InterPro" id="IPR008928">
    <property type="entry name" value="6-hairpin_glycosidase_sf"/>
</dbReference>
<accession>A0A8J8JUZ8</accession>
<dbReference type="InterPro" id="IPR024705">
    <property type="entry name" value="Ssp411"/>
</dbReference>
<name>A0A8J8JUZ8_9BACT</name>
<comment type="caution">
    <text evidence="2">The sequence shown here is derived from an EMBL/GenBank/DDBJ whole genome shotgun (WGS) entry which is preliminary data.</text>
</comment>
<dbReference type="InterPro" id="IPR036249">
    <property type="entry name" value="Thioredoxin-like_sf"/>
</dbReference>
<proteinExistence type="predicted"/>
<dbReference type="Gene3D" id="3.40.30.10">
    <property type="entry name" value="Glutaredoxin"/>
    <property type="match status" value="1"/>
</dbReference>
<dbReference type="InterPro" id="IPR012341">
    <property type="entry name" value="6hp_glycosidase-like_sf"/>
</dbReference>
<dbReference type="RefSeq" id="WP_171608041.1">
    <property type="nucleotide sequence ID" value="NZ_WHPF01000007.1"/>
</dbReference>
<organism evidence="2 3">
    <name type="scientific">Limnovirga soli</name>
    <dbReference type="NCBI Taxonomy" id="2656915"/>
    <lineage>
        <taxon>Bacteria</taxon>
        <taxon>Pseudomonadati</taxon>
        <taxon>Bacteroidota</taxon>
        <taxon>Chitinophagia</taxon>
        <taxon>Chitinophagales</taxon>
        <taxon>Chitinophagaceae</taxon>
        <taxon>Limnovirga</taxon>
    </lineage>
</organism>
<dbReference type="CDD" id="cd02955">
    <property type="entry name" value="SSP411"/>
    <property type="match status" value="1"/>
</dbReference>
<evidence type="ECO:0000313" key="3">
    <source>
        <dbReference type="Proteomes" id="UP000598971"/>
    </source>
</evidence>
<dbReference type="PANTHER" id="PTHR42899:SF1">
    <property type="entry name" value="SPERMATOGENESIS-ASSOCIATED PROTEIN 20"/>
    <property type="match status" value="1"/>
</dbReference>
<evidence type="ECO:0000259" key="1">
    <source>
        <dbReference type="Pfam" id="PF03190"/>
    </source>
</evidence>
<dbReference type="SUPFAM" id="SSF48208">
    <property type="entry name" value="Six-hairpin glycosidases"/>
    <property type="match status" value="1"/>
</dbReference>
<protein>
    <submittedName>
        <fullName evidence="2">DUF255 domain-containing protein</fullName>
    </submittedName>
</protein>
<sequence length="686" mass="77996">MSETAFTNRLIHETSPYLLQHAHNPVNWYPWSDEALQKAKQENKPILVSIGYSACHWCHVMEKESFEDEATAAIMNAHFINIKIDREERPDLDHIYMDAVQVMTGSGGWPLNVFLTTDARPFYGGTYFPPVQAYNRMSWKDTLLAVHKTYTEKKNEIEAQADNLIAHIENANSFGMQRSWEKQETTVFTHENLELITKNLLLIANTDWGGFGKAPKFPQTFSIQFLLRQHHFTGNAAALQQALLSLDKMAQGGIYDHLGGGFARYSTDDQWLAPHFEKMLYDNALLLNVYAEAFQLTRNDNYATIIEETVGFIKEELVIAEGGICSALDADSEGVEGKFYVWNKAEIEAILGEDAAVFCAVYNISDKGNWEHVNILWLPATIAQKAKALNMEVNTMQQLLQLCKARLLAIRKKRIKPLLDDKILLGWNALSITGLCKAYAATGNHSYLEMAKQNMVFLEKYFNDKEGKWYHTWKGGLAKYPAFLDDYAYLIQAYIHLQEVTGNADYLIKAKLETERALHLFGDTESPFFWFTKSDQEDVVVRKKEIYDGAVPSGNAVMAQNLYYLSVVFNNAQWRKRTEDMIESLGTAIVRHPNSFGIWAMQMQQIVAGLKEIVVCGVDIEPTLQQVNALYIPAKVLQSMDRVMDDFPLLAGKNISDGRVEIYLCEQYSCKKPVFSAKELNLLLKN</sequence>
<dbReference type="PANTHER" id="PTHR42899">
    <property type="entry name" value="SPERMATOGENESIS-ASSOCIATED PROTEIN 20"/>
    <property type="match status" value="1"/>
</dbReference>
<dbReference type="Gene3D" id="1.50.10.10">
    <property type="match status" value="1"/>
</dbReference>
<keyword evidence="3" id="KW-1185">Reference proteome</keyword>
<feature type="domain" description="Spermatogenesis-associated protein 20-like TRX" evidence="1">
    <location>
        <begin position="7"/>
        <end position="168"/>
    </location>
</feature>
<dbReference type="InterPro" id="IPR004879">
    <property type="entry name" value="Ssp411-like_TRX"/>
</dbReference>
<dbReference type="EMBL" id="WHPF01000007">
    <property type="protein sequence ID" value="NNV56104.1"/>
    <property type="molecule type" value="Genomic_DNA"/>
</dbReference>
<dbReference type="GO" id="GO:0005975">
    <property type="term" value="P:carbohydrate metabolic process"/>
    <property type="evidence" value="ECO:0007669"/>
    <property type="project" value="InterPro"/>
</dbReference>
<dbReference type="Pfam" id="PF03190">
    <property type="entry name" value="Thioredox_DsbH"/>
    <property type="match status" value="1"/>
</dbReference>
<evidence type="ECO:0000313" key="2">
    <source>
        <dbReference type="EMBL" id="NNV56104.1"/>
    </source>
</evidence>
<reference evidence="2" key="1">
    <citation type="submission" date="2019-10" db="EMBL/GenBank/DDBJ databases">
        <title>Draft genome sequence of Panacibacter sp. KCS-6.</title>
        <authorList>
            <person name="Yim K.J."/>
        </authorList>
    </citation>
    <scope>NUCLEOTIDE SEQUENCE</scope>
    <source>
        <strain evidence="2">KCS-6</strain>
    </source>
</reference>
<gene>
    <name evidence="2" type="ORF">GD597_11590</name>
</gene>
<dbReference type="Proteomes" id="UP000598971">
    <property type="component" value="Unassembled WGS sequence"/>
</dbReference>
<dbReference type="SUPFAM" id="SSF52833">
    <property type="entry name" value="Thioredoxin-like"/>
    <property type="match status" value="1"/>
</dbReference>